<keyword evidence="2" id="KW-1185">Reference proteome</keyword>
<name>A0A370H536_9HYPH</name>
<dbReference type="EMBL" id="QQBB01000017">
    <property type="protein sequence ID" value="RDI51506.1"/>
    <property type="molecule type" value="Genomic_DNA"/>
</dbReference>
<protein>
    <recommendedName>
        <fullName evidence="3">Response regulator receiver domain-containing protein</fullName>
    </recommendedName>
</protein>
<gene>
    <name evidence="1" type="ORF">DES45_11737</name>
</gene>
<reference evidence="1 2" key="1">
    <citation type="submission" date="2018-07" db="EMBL/GenBank/DDBJ databases">
        <title>Genomic Encyclopedia of Type Strains, Phase IV (KMG-IV): sequencing the most valuable type-strain genomes for metagenomic binning, comparative biology and taxonomic classification.</title>
        <authorList>
            <person name="Goeker M."/>
        </authorList>
    </citation>
    <scope>NUCLEOTIDE SEQUENCE [LARGE SCALE GENOMIC DNA]</scope>
    <source>
        <strain evidence="1 2">DSM 14364</strain>
    </source>
</reference>
<dbReference type="Gene3D" id="3.40.50.2300">
    <property type="match status" value="1"/>
</dbReference>
<dbReference type="RefSeq" id="WP_114773086.1">
    <property type="nucleotide sequence ID" value="NZ_QQBB01000017.1"/>
</dbReference>
<dbReference type="InterPro" id="IPR011006">
    <property type="entry name" value="CheY-like_superfamily"/>
</dbReference>
<evidence type="ECO:0000313" key="2">
    <source>
        <dbReference type="Proteomes" id="UP000254925"/>
    </source>
</evidence>
<dbReference type="Proteomes" id="UP000254925">
    <property type="component" value="Unassembled WGS sequence"/>
</dbReference>
<comment type="caution">
    <text evidence="1">The sequence shown here is derived from an EMBL/GenBank/DDBJ whole genome shotgun (WGS) entry which is preliminary data.</text>
</comment>
<organism evidence="1 2">
    <name type="scientific">Microvirga subterranea</name>
    <dbReference type="NCBI Taxonomy" id="186651"/>
    <lineage>
        <taxon>Bacteria</taxon>
        <taxon>Pseudomonadati</taxon>
        <taxon>Pseudomonadota</taxon>
        <taxon>Alphaproteobacteria</taxon>
        <taxon>Hyphomicrobiales</taxon>
        <taxon>Methylobacteriaceae</taxon>
        <taxon>Microvirga</taxon>
    </lineage>
</organism>
<dbReference type="OrthoDB" id="9784719at2"/>
<sequence>MFEAVNADDALAVLETRPDVQAVVTDIEMPGALAGIEVVVTSRRQRPGPEDLLEQAAFLAKPYLPETVIQVIRKMATPQVVEAAPAVSGQAAGAT</sequence>
<proteinExistence type="predicted"/>
<dbReference type="AlphaFoldDB" id="A0A370H536"/>
<dbReference type="SUPFAM" id="SSF52172">
    <property type="entry name" value="CheY-like"/>
    <property type="match status" value="1"/>
</dbReference>
<evidence type="ECO:0000313" key="1">
    <source>
        <dbReference type="EMBL" id="RDI51506.1"/>
    </source>
</evidence>
<evidence type="ECO:0008006" key="3">
    <source>
        <dbReference type="Google" id="ProtNLM"/>
    </source>
</evidence>
<accession>A0A370H536</accession>